<reference evidence="2" key="1">
    <citation type="submission" date="2009-10" db="EMBL/GenBank/DDBJ databases">
        <title>Diversity of trophic interactions inside an arsenic-rich microbial ecosystem.</title>
        <authorList>
            <person name="Bertin P.N."/>
            <person name="Heinrich-Salmeron A."/>
            <person name="Pelletier E."/>
            <person name="Goulhen-Chollet F."/>
            <person name="Arsene-Ploetze F."/>
            <person name="Gallien S."/>
            <person name="Calteau A."/>
            <person name="Vallenet D."/>
            <person name="Casiot C."/>
            <person name="Chane-Woon-Ming B."/>
            <person name="Giloteaux L."/>
            <person name="Barakat M."/>
            <person name="Bonnefoy V."/>
            <person name="Bruneel O."/>
            <person name="Chandler M."/>
            <person name="Cleiss J."/>
            <person name="Duran R."/>
            <person name="Elbaz-Poulichet F."/>
            <person name="Fonknechten N."/>
            <person name="Lauga B."/>
            <person name="Mornico D."/>
            <person name="Ortet P."/>
            <person name="Schaeffer C."/>
            <person name="Siguier P."/>
            <person name="Alexander Thil Smith A."/>
            <person name="Van Dorsselaer A."/>
            <person name="Weissenbach J."/>
            <person name="Medigue C."/>
            <person name="Le Paslier D."/>
        </authorList>
    </citation>
    <scope>NUCLEOTIDE SEQUENCE</scope>
</reference>
<sequence length="357" mass="39315">MTPDFWNNRRVYITGHTGFKGSWLSYWLSSLGAVVTGYSLAPHTAPSLFHDAKIETVIESELGDIRDLTKLTNTLNRAQPEIVFHLAAQPLVRLSYKEPIETFEINALGTANLLQAIRSLSSVRAVICVTTDKCYENCEWEWPYRENDRLGGSDPYAASKACAEIIVASYKRSFFSYHGAPGVATARGGNVIGGGDWSEDRIIPDLVRHFVMGKPAQVRNPSAVRPWQSVLDALHGYLMLAEKLYGEPEDFSEAWNIGPPATAEMTVREVANAFAAGWGNGASWEHKTDGVAPHEANLLKLDSSKARARLGWRDLLPTDVVISDTASWYADHFLGRPAASLVGDAIKAFQKLMESCS</sequence>
<evidence type="ECO:0000259" key="1">
    <source>
        <dbReference type="Pfam" id="PF16363"/>
    </source>
</evidence>
<accession>E6Q722</accession>
<dbReference type="GO" id="GO:0047733">
    <property type="term" value="F:CDP-glucose 4,6-dehydratase activity"/>
    <property type="evidence" value="ECO:0007669"/>
    <property type="project" value="UniProtKB-EC"/>
</dbReference>
<evidence type="ECO:0000313" key="2">
    <source>
        <dbReference type="EMBL" id="CBI02997.1"/>
    </source>
</evidence>
<feature type="domain" description="NAD(P)-binding" evidence="1">
    <location>
        <begin position="13"/>
        <end position="316"/>
    </location>
</feature>
<keyword evidence="2" id="KW-0456">Lyase</keyword>
<organism evidence="2">
    <name type="scientific">mine drainage metagenome</name>
    <dbReference type="NCBI Taxonomy" id="410659"/>
    <lineage>
        <taxon>unclassified sequences</taxon>
        <taxon>metagenomes</taxon>
        <taxon>ecological metagenomes</taxon>
    </lineage>
</organism>
<dbReference type="InterPro" id="IPR016040">
    <property type="entry name" value="NAD(P)-bd_dom"/>
</dbReference>
<comment type="caution">
    <text evidence="2">The sequence shown here is derived from an EMBL/GenBank/DDBJ whole genome shotgun (WGS) entry which is preliminary data.</text>
</comment>
<protein>
    <submittedName>
        <fullName evidence="2">CDP-glucose 4,6-dehydratase</fullName>
        <ecNumber evidence="2">4.2.1.45</ecNumber>
    </submittedName>
</protein>
<name>E6Q722_9ZZZZ</name>
<dbReference type="InterPro" id="IPR036291">
    <property type="entry name" value="NAD(P)-bd_dom_sf"/>
</dbReference>
<dbReference type="PANTHER" id="PTHR43000">
    <property type="entry name" value="DTDP-D-GLUCOSE 4,6-DEHYDRATASE-RELATED"/>
    <property type="match status" value="1"/>
</dbReference>
<dbReference type="AlphaFoldDB" id="E6Q722"/>
<dbReference type="InterPro" id="IPR013445">
    <property type="entry name" value="CDP_4_6_deHydtase"/>
</dbReference>
<dbReference type="EMBL" id="CABO01000046">
    <property type="protein sequence ID" value="CBI02997.1"/>
    <property type="molecule type" value="Genomic_DNA"/>
</dbReference>
<dbReference type="EC" id="4.2.1.45" evidence="2"/>
<dbReference type="NCBIfam" id="TIGR02622">
    <property type="entry name" value="CDP_4_6_dhtase"/>
    <property type="match status" value="1"/>
</dbReference>
<dbReference type="Pfam" id="PF16363">
    <property type="entry name" value="GDP_Man_Dehyd"/>
    <property type="match status" value="1"/>
</dbReference>
<gene>
    <name evidence="2" type="primary">rfbG</name>
    <name evidence="2" type="ORF">CARN4_1339</name>
</gene>
<dbReference type="SUPFAM" id="SSF51735">
    <property type="entry name" value="NAD(P)-binding Rossmann-fold domains"/>
    <property type="match status" value="1"/>
</dbReference>
<dbReference type="Gene3D" id="3.40.50.720">
    <property type="entry name" value="NAD(P)-binding Rossmann-like Domain"/>
    <property type="match status" value="1"/>
</dbReference>
<dbReference type="Gene3D" id="3.90.25.10">
    <property type="entry name" value="UDP-galactose 4-epimerase, domain 1"/>
    <property type="match status" value="1"/>
</dbReference>
<proteinExistence type="predicted"/>